<evidence type="ECO:0000256" key="10">
    <source>
        <dbReference type="PIRSR" id="PIRSR009283-1"/>
    </source>
</evidence>
<evidence type="ECO:0000256" key="2">
    <source>
        <dbReference type="ARBA" id="ARBA00005877"/>
    </source>
</evidence>
<comment type="caution">
    <text evidence="12">The sequence shown here is derived from an EMBL/GenBank/DDBJ whole genome shotgun (WGS) entry which is preliminary data.</text>
</comment>
<accession>A0A9P8T951</accession>
<proteinExistence type="inferred from homology"/>
<dbReference type="InterPro" id="IPR004360">
    <property type="entry name" value="Glyas_Fos-R_dOase_dom"/>
</dbReference>
<evidence type="ECO:0000256" key="9">
    <source>
        <dbReference type="PIRNR" id="PIRNR009283"/>
    </source>
</evidence>
<dbReference type="PIRSF" id="PIRSF009283">
    <property type="entry name" value="HPP_dOase"/>
    <property type="match status" value="1"/>
</dbReference>
<keyword evidence="8" id="KW-0585">Phenylalanine catabolism</keyword>
<dbReference type="PROSITE" id="PS51819">
    <property type="entry name" value="VOC"/>
    <property type="match status" value="2"/>
</dbReference>
<dbReference type="GO" id="GO:0006559">
    <property type="term" value="P:L-phenylalanine catabolic process"/>
    <property type="evidence" value="ECO:0007669"/>
    <property type="project" value="UniProtKB-KW"/>
</dbReference>
<dbReference type="NCBIfam" id="TIGR01263">
    <property type="entry name" value="4HPPD"/>
    <property type="match status" value="1"/>
</dbReference>
<evidence type="ECO:0000256" key="7">
    <source>
        <dbReference type="ARBA" id="ARBA00023004"/>
    </source>
</evidence>
<dbReference type="Proteomes" id="UP000788993">
    <property type="component" value="Unassembled WGS sequence"/>
</dbReference>
<evidence type="ECO:0000256" key="1">
    <source>
        <dbReference type="ARBA" id="ARBA00005162"/>
    </source>
</evidence>
<evidence type="ECO:0000313" key="13">
    <source>
        <dbReference type="Proteomes" id="UP000788993"/>
    </source>
</evidence>
<dbReference type="Pfam" id="PF00903">
    <property type="entry name" value="Glyoxalase"/>
    <property type="match status" value="1"/>
</dbReference>
<evidence type="ECO:0000256" key="3">
    <source>
        <dbReference type="ARBA" id="ARBA00013222"/>
    </source>
</evidence>
<gene>
    <name evidence="12" type="ORF">OGATHE_002732</name>
</gene>
<evidence type="ECO:0000256" key="4">
    <source>
        <dbReference type="ARBA" id="ARBA00022723"/>
    </source>
</evidence>
<dbReference type="CDD" id="cd07250">
    <property type="entry name" value="HPPD_C_like"/>
    <property type="match status" value="1"/>
</dbReference>
<keyword evidence="13" id="KW-1185">Reference proteome</keyword>
<dbReference type="GO" id="GO:0006572">
    <property type="term" value="P:L-tyrosine catabolic process"/>
    <property type="evidence" value="ECO:0007669"/>
    <property type="project" value="UniProtKB-KW"/>
</dbReference>
<dbReference type="InterPro" id="IPR037523">
    <property type="entry name" value="VOC_core"/>
</dbReference>
<dbReference type="AlphaFoldDB" id="A0A9P8T951"/>
<feature type="domain" description="VOC" evidence="11">
    <location>
        <begin position="47"/>
        <end position="190"/>
    </location>
</feature>
<comment type="cofactor">
    <cofactor evidence="10">
        <name>Fe cation</name>
        <dbReference type="ChEBI" id="CHEBI:24875"/>
    </cofactor>
    <text evidence="10">Binds 1 Fe cation per subunit.</text>
</comment>
<dbReference type="InterPro" id="IPR029068">
    <property type="entry name" value="Glyas_Bleomycin-R_OHBP_Dase"/>
</dbReference>
<sequence length="435" mass="49297">MTIETTPFSANTEKVNQDTLSREREIATDTEIETVQENGAEDGVFGGYDHITCYVNSADIMAEHFIRVYGFTPYCHKGLETGSRITNVRVVRNGGVIIQFVSCLRPPKSRGLSEEDMKLIQEIHHHTTTHGDAVKDVAFQVSNVEQVHKRALEGGATSVLEPTTYKDEHGSITISRVGVIGDTTHTLVDRSSYSGFLPGGYQLDNLENNSATEVKFDVIDHCVQNLGWNKMVKSCEMYKKIFGFHKFWSVDDKQVYTAFSALKSTVMASPSEKIKMPVNEPAKGLKKSQIEEFLEFYGGPGIQHVALKVDDILSTVEALRARGVEFIDVPDRYYQNLEKRLKESKHPEFKESMEKIRQLGILVDFDEDGYLLQLFTRSVFDRPTFFFEVIQRHNHNGFGAGNFKGLFEVLEEDQKRRGNLVDQDEEADPYDVKLE</sequence>
<feature type="domain" description="VOC" evidence="11">
    <location>
        <begin position="218"/>
        <end position="377"/>
    </location>
</feature>
<organism evidence="12 13">
    <name type="scientific">Ogataea polymorpha</name>
    <dbReference type="NCBI Taxonomy" id="460523"/>
    <lineage>
        <taxon>Eukaryota</taxon>
        <taxon>Fungi</taxon>
        <taxon>Dikarya</taxon>
        <taxon>Ascomycota</taxon>
        <taxon>Saccharomycotina</taxon>
        <taxon>Pichiomycetes</taxon>
        <taxon>Pichiales</taxon>
        <taxon>Pichiaceae</taxon>
        <taxon>Ogataea</taxon>
    </lineage>
</organism>
<feature type="binding site" evidence="10">
    <location>
        <position position="221"/>
    </location>
    <ligand>
        <name>Fe cation</name>
        <dbReference type="ChEBI" id="CHEBI:24875"/>
    </ligand>
</feature>
<keyword evidence="7 10" id="KW-0408">Iron</keyword>
<protein>
    <recommendedName>
        <fullName evidence="3 9">4-hydroxyphenylpyruvate dioxygenase</fullName>
    </recommendedName>
</protein>
<feature type="binding site" evidence="10">
    <location>
        <position position="304"/>
    </location>
    <ligand>
        <name>Fe cation</name>
        <dbReference type="ChEBI" id="CHEBI:24875"/>
    </ligand>
</feature>
<dbReference type="FunFam" id="3.10.180.10:FF:000001">
    <property type="entry name" value="4-hydroxyphenylpyruvate dioxygenase"/>
    <property type="match status" value="1"/>
</dbReference>
<dbReference type="InterPro" id="IPR005956">
    <property type="entry name" value="4OHPhenylPyrv_dOase"/>
</dbReference>
<comment type="similarity">
    <text evidence="2 9">Belongs to the 4HPPD family.</text>
</comment>
<evidence type="ECO:0000313" key="12">
    <source>
        <dbReference type="EMBL" id="KAH3669920.1"/>
    </source>
</evidence>
<dbReference type="GO" id="GO:0003868">
    <property type="term" value="F:4-hydroxyphenylpyruvate dioxygenase activity"/>
    <property type="evidence" value="ECO:0007669"/>
    <property type="project" value="InterPro"/>
</dbReference>
<comment type="pathway">
    <text evidence="1">Amino-acid degradation; L-phenylalanine degradation; acetoacetate and fumarate from L-phenylalanine: step 3/6.</text>
</comment>
<dbReference type="Gene3D" id="3.10.180.10">
    <property type="entry name" value="2,3-Dihydroxybiphenyl 1,2-Dioxygenase, domain 1"/>
    <property type="match status" value="2"/>
</dbReference>
<dbReference type="InterPro" id="IPR041736">
    <property type="entry name" value="4OHPhenylPyrv_dOase_N"/>
</dbReference>
<reference evidence="12" key="2">
    <citation type="submission" date="2021-01" db="EMBL/GenBank/DDBJ databases">
        <authorList>
            <person name="Schikora-Tamarit M.A."/>
        </authorList>
    </citation>
    <scope>NUCLEOTIDE SEQUENCE</scope>
    <source>
        <strain evidence="12">NCAIM Y.01608</strain>
    </source>
</reference>
<evidence type="ECO:0000256" key="6">
    <source>
        <dbReference type="ARBA" id="ARBA00022878"/>
    </source>
</evidence>
<dbReference type="PANTHER" id="PTHR11959:SF1">
    <property type="entry name" value="4-HYDROXYPHENYLPYRUVATE DIOXYGENASE"/>
    <property type="match status" value="1"/>
</dbReference>
<keyword evidence="4 10" id="KW-0479">Metal-binding</keyword>
<evidence type="ECO:0000256" key="8">
    <source>
        <dbReference type="ARBA" id="ARBA00023232"/>
    </source>
</evidence>
<dbReference type="SUPFAM" id="SSF54593">
    <property type="entry name" value="Glyoxalase/Bleomycin resistance protein/Dihydroxybiphenyl dioxygenase"/>
    <property type="match status" value="1"/>
</dbReference>
<dbReference type="InterPro" id="IPR041735">
    <property type="entry name" value="4OHPhenylPyrv_dOase_C"/>
</dbReference>
<evidence type="ECO:0000256" key="5">
    <source>
        <dbReference type="ARBA" id="ARBA00022737"/>
    </source>
</evidence>
<reference evidence="12" key="1">
    <citation type="journal article" date="2021" name="Open Biol.">
        <title>Shared evolutionary footprints suggest mitochondrial oxidative damage underlies multiple complex I losses in fungi.</title>
        <authorList>
            <person name="Schikora-Tamarit M.A."/>
            <person name="Marcet-Houben M."/>
            <person name="Nosek J."/>
            <person name="Gabaldon T."/>
        </authorList>
    </citation>
    <scope>NUCLEOTIDE SEQUENCE</scope>
    <source>
        <strain evidence="12">NCAIM Y.01608</strain>
    </source>
</reference>
<dbReference type="PANTHER" id="PTHR11959">
    <property type="entry name" value="4-HYDROXYPHENYLPYRUVATE DIOXYGENASE"/>
    <property type="match status" value="1"/>
</dbReference>
<dbReference type="EMBL" id="JAEUBD010000983">
    <property type="protein sequence ID" value="KAH3669920.1"/>
    <property type="molecule type" value="Genomic_DNA"/>
</dbReference>
<keyword evidence="5" id="KW-0677">Repeat</keyword>
<dbReference type="CDD" id="cd08342">
    <property type="entry name" value="HPPD_N_like"/>
    <property type="match status" value="1"/>
</dbReference>
<dbReference type="GO" id="GO:0046872">
    <property type="term" value="F:metal ion binding"/>
    <property type="evidence" value="ECO:0007669"/>
    <property type="project" value="UniProtKB-KW"/>
</dbReference>
<evidence type="ECO:0000259" key="11">
    <source>
        <dbReference type="PROSITE" id="PS51819"/>
    </source>
</evidence>
<name>A0A9P8T951_9ASCO</name>
<keyword evidence="6" id="KW-0828">Tyrosine catabolism</keyword>
<feature type="binding site" evidence="10">
    <location>
        <position position="388"/>
    </location>
    <ligand>
        <name>Fe cation</name>
        <dbReference type="ChEBI" id="CHEBI:24875"/>
    </ligand>
</feature>